<dbReference type="CDD" id="cd01392">
    <property type="entry name" value="HTH_LacI"/>
    <property type="match status" value="1"/>
</dbReference>
<dbReference type="PANTHER" id="PTHR30146:SF109">
    <property type="entry name" value="HTH-TYPE TRANSCRIPTIONAL REGULATOR GALS"/>
    <property type="match status" value="1"/>
</dbReference>
<dbReference type="Proteomes" id="UP000190857">
    <property type="component" value="Unassembled WGS sequence"/>
</dbReference>
<gene>
    <name evidence="6" type="ORF">SAMN06309945_2562</name>
</gene>
<dbReference type="Pfam" id="PF00356">
    <property type="entry name" value="LacI"/>
    <property type="match status" value="1"/>
</dbReference>
<dbReference type="InterPro" id="IPR028082">
    <property type="entry name" value="Peripla_BP_I"/>
</dbReference>
<dbReference type="SMART" id="SM00354">
    <property type="entry name" value="HTH_LACI"/>
    <property type="match status" value="1"/>
</dbReference>
<dbReference type="PROSITE" id="PS50932">
    <property type="entry name" value="HTH_LACI_2"/>
    <property type="match status" value="1"/>
</dbReference>
<protein>
    <submittedName>
        <fullName evidence="6">Transcriptional regulator, LacI family</fullName>
    </submittedName>
</protein>
<dbReference type="PROSITE" id="PS00356">
    <property type="entry name" value="HTH_LACI_1"/>
    <property type="match status" value="1"/>
</dbReference>
<feature type="domain" description="HTH lacI-type" evidence="5">
    <location>
        <begin position="4"/>
        <end position="58"/>
    </location>
</feature>
<dbReference type="CDD" id="cd06267">
    <property type="entry name" value="PBP1_LacI_sugar_binding-like"/>
    <property type="match status" value="1"/>
</dbReference>
<evidence type="ECO:0000259" key="5">
    <source>
        <dbReference type="PROSITE" id="PS50932"/>
    </source>
</evidence>
<dbReference type="SUPFAM" id="SSF47413">
    <property type="entry name" value="lambda repressor-like DNA-binding domains"/>
    <property type="match status" value="1"/>
</dbReference>
<dbReference type="OrthoDB" id="2854648at2"/>
<evidence type="ECO:0000256" key="4">
    <source>
        <dbReference type="SAM" id="MobiDB-lite"/>
    </source>
</evidence>
<dbReference type="EMBL" id="FUZP01000003">
    <property type="protein sequence ID" value="SKC67900.1"/>
    <property type="molecule type" value="Genomic_DNA"/>
</dbReference>
<organism evidence="6 7">
    <name type="scientific">Okibacterium fritillariae</name>
    <dbReference type="NCBI Taxonomy" id="123320"/>
    <lineage>
        <taxon>Bacteria</taxon>
        <taxon>Bacillati</taxon>
        <taxon>Actinomycetota</taxon>
        <taxon>Actinomycetes</taxon>
        <taxon>Micrococcales</taxon>
        <taxon>Microbacteriaceae</taxon>
        <taxon>Okibacterium</taxon>
    </lineage>
</organism>
<evidence type="ECO:0000256" key="1">
    <source>
        <dbReference type="ARBA" id="ARBA00023015"/>
    </source>
</evidence>
<dbReference type="Gene3D" id="1.10.260.40">
    <property type="entry name" value="lambda repressor-like DNA-binding domains"/>
    <property type="match status" value="1"/>
</dbReference>
<evidence type="ECO:0000256" key="2">
    <source>
        <dbReference type="ARBA" id="ARBA00023125"/>
    </source>
</evidence>
<keyword evidence="2" id="KW-0238">DNA-binding</keyword>
<feature type="region of interest" description="Disordered" evidence="4">
    <location>
        <begin position="337"/>
        <end position="370"/>
    </location>
</feature>
<evidence type="ECO:0000256" key="3">
    <source>
        <dbReference type="ARBA" id="ARBA00023163"/>
    </source>
</evidence>
<feature type="compositionally biased region" description="Low complexity" evidence="4">
    <location>
        <begin position="357"/>
        <end position="370"/>
    </location>
</feature>
<proteinExistence type="predicted"/>
<dbReference type="InterPro" id="IPR010982">
    <property type="entry name" value="Lambda_DNA-bd_dom_sf"/>
</dbReference>
<keyword evidence="7" id="KW-1185">Reference proteome</keyword>
<dbReference type="AlphaFoldDB" id="A0A1T5KW84"/>
<reference evidence="6 7" key="1">
    <citation type="submission" date="2017-02" db="EMBL/GenBank/DDBJ databases">
        <authorList>
            <person name="Peterson S.W."/>
        </authorList>
    </citation>
    <scope>NUCLEOTIDE SEQUENCE [LARGE SCALE GENOMIC DNA]</scope>
    <source>
        <strain evidence="6 7">VKM Ac-2059</strain>
    </source>
</reference>
<evidence type="ECO:0000313" key="6">
    <source>
        <dbReference type="EMBL" id="SKC67900.1"/>
    </source>
</evidence>
<dbReference type="GO" id="GO:0000976">
    <property type="term" value="F:transcription cis-regulatory region binding"/>
    <property type="evidence" value="ECO:0007669"/>
    <property type="project" value="TreeGrafter"/>
</dbReference>
<evidence type="ECO:0000313" key="7">
    <source>
        <dbReference type="Proteomes" id="UP000190857"/>
    </source>
</evidence>
<dbReference type="Pfam" id="PF13377">
    <property type="entry name" value="Peripla_BP_3"/>
    <property type="match status" value="1"/>
</dbReference>
<dbReference type="GO" id="GO:0003700">
    <property type="term" value="F:DNA-binding transcription factor activity"/>
    <property type="evidence" value="ECO:0007669"/>
    <property type="project" value="TreeGrafter"/>
</dbReference>
<dbReference type="InterPro" id="IPR046335">
    <property type="entry name" value="LacI/GalR-like_sensor"/>
</dbReference>
<dbReference type="RefSeq" id="WP_079728593.1">
    <property type="nucleotide sequence ID" value="NZ_FUZP01000003.1"/>
</dbReference>
<sequence>MAGVRLQDVAEHAGVSMKTVSNVVHAHPNVSAPMRERVQRAIDELGYRPNAIGRRLATGRTGLIALAFADVRLPYFSELANVVSKAAAATGSGYRVLLEETEGTIEGERAVLSASEAGLVDGMLLQPSQMSSREIAERHGDLPMVLLGEGPAPLSVDRVMIDNVAAATVATEHLADLGRTRIAFVGHENEGLSWTSRQRIVGYQQGLESRGLPVEHDLLIPTGAIASDEAARAVGEAIDRGIRFDALMCRDDLAAIGALRALHERGISIPDDVAVIGWDNIAFDATTFPSLSSVSPNTHELARVALEMLAERIDGYDGIGRHRLVDFELALRESAPGSLQASGATSDAASDVDADVDAGASGSLSHSLSA</sequence>
<keyword evidence="1" id="KW-0805">Transcription regulation</keyword>
<dbReference type="InterPro" id="IPR000843">
    <property type="entry name" value="HTH_LacI"/>
</dbReference>
<dbReference type="SUPFAM" id="SSF53822">
    <property type="entry name" value="Periplasmic binding protein-like I"/>
    <property type="match status" value="1"/>
</dbReference>
<dbReference type="STRING" id="123320.SAMN06309945_2562"/>
<dbReference type="PANTHER" id="PTHR30146">
    <property type="entry name" value="LACI-RELATED TRANSCRIPTIONAL REPRESSOR"/>
    <property type="match status" value="1"/>
</dbReference>
<name>A0A1T5KW84_9MICO</name>
<dbReference type="Gene3D" id="3.40.50.2300">
    <property type="match status" value="2"/>
</dbReference>
<accession>A0A1T5KW84</accession>
<keyword evidence="3" id="KW-0804">Transcription</keyword>